<dbReference type="InterPro" id="IPR020004">
    <property type="entry name" value="UDP-GlcNAc_Epase"/>
</dbReference>
<dbReference type="InterPro" id="IPR029767">
    <property type="entry name" value="WecB-like"/>
</dbReference>
<dbReference type="CDD" id="cd03786">
    <property type="entry name" value="GTB_UDP-GlcNAc_2-Epimerase"/>
    <property type="match status" value="1"/>
</dbReference>
<reference evidence="3" key="1">
    <citation type="submission" date="2016-11" db="EMBL/GenBank/DDBJ databases">
        <authorList>
            <person name="Sisinthy S."/>
            <person name="Ara S."/>
            <person name="Gundlapally S.R."/>
        </authorList>
    </citation>
    <scope>NUCLEOTIDE SEQUENCE [LARGE SCALE GENOMIC DNA]</scope>
    <source>
        <strain evidence="3">V1-41</strain>
    </source>
</reference>
<accession>A0A2P5TKC8</accession>
<dbReference type="Proteomes" id="UP000242231">
    <property type="component" value="Unassembled WGS sequence"/>
</dbReference>
<dbReference type="EMBL" id="MPZM01000030">
    <property type="protein sequence ID" value="PPL15531.1"/>
    <property type="molecule type" value="Genomic_DNA"/>
</dbReference>
<dbReference type="PANTHER" id="PTHR43174:SF3">
    <property type="entry name" value="UDP-N-ACETYLGLUCOSAMINE 2-EPIMERASE"/>
    <property type="match status" value="1"/>
</dbReference>
<sequence>MRKIAVFTGTRAEYGLLYWLLKDIQSDPELELQLLVAGMHLSPEFGMTYQNIEADGFRIDEKVEMLLSSDSAVGTAKSIGLGVIGFADALSRMNPDVIVILGDRFEALAAAQAAMILRIPIAHIHGGEITEGAYDDAIRHAITKLSLLHFTSTQEHRQRVIQLGEAPNRVSNVGAVGLDHLRRSNMMSVDELSASLQFTINHPYFLVTYHPVTLASEPAKASFEQQLSALDQFPLHQVILTYPNADDGGREIIPLLEAYAKERPDRVLAIPSLGHLRYLSAVKHAAAVVGNSSSGIIEVPSFGVPTVNVGARQRGRLAATSVLNCDPDADAITEALETALEADYSRVINPYGQGNASEAILKIIKAADLSEIKTFYDIEKVV</sequence>
<dbReference type="PANTHER" id="PTHR43174">
    <property type="entry name" value="UDP-N-ACETYLGLUCOSAMINE 2-EPIMERASE"/>
    <property type="match status" value="1"/>
</dbReference>
<dbReference type="GO" id="GO:0004553">
    <property type="term" value="F:hydrolase activity, hydrolyzing O-glycosyl compounds"/>
    <property type="evidence" value="ECO:0007669"/>
    <property type="project" value="InterPro"/>
</dbReference>
<dbReference type="Gene3D" id="3.40.50.2000">
    <property type="entry name" value="Glycogen Phosphorylase B"/>
    <property type="match status" value="2"/>
</dbReference>
<proteinExistence type="predicted"/>
<gene>
    <name evidence="2" type="ORF">UN63_12265</name>
</gene>
<dbReference type="InterPro" id="IPR003331">
    <property type="entry name" value="UDP_GlcNAc_Epimerase_2_dom"/>
</dbReference>
<dbReference type="AlphaFoldDB" id="A0A2P5TKC8"/>
<name>A0A2P5TKC8_9GAMM</name>
<evidence type="ECO:0000313" key="2">
    <source>
        <dbReference type="EMBL" id="PPL15531.1"/>
    </source>
</evidence>
<comment type="caution">
    <text evidence="2">The sequence shown here is derived from an EMBL/GenBank/DDBJ whole genome shotgun (WGS) entry which is preliminary data.</text>
</comment>
<dbReference type="RefSeq" id="WP_104487039.1">
    <property type="nucleotide sequence ID" value="NZ_BMYB01000025.1"/>
</dbReference>
<organism evidence="2 3">
    <name type="scientific">Oceanisphaera arctica</name>
    <dbReference type="NCBI Taxonomy" id="641510"/>
    <lineage>
        <taxon>Bacteria</taxon>
        <taxon>Pseudomonadati</taxon>
        <taxon>Pseudomonadota</taxon>
        <taxon>Gammaproteobacteria</taxon>
        <taxon>Aeromonadales</taxon>
        <taxon>Aeromonadaceae</taxon>
        <taxon>Oceanisphaera</taxon>
    </lineage>
</organism>
<evidence type="ECO:0000313" key="3">
    <source>
        <dbReference type="Proteomes" id="UP000242231"/>
    </source>
</evidence>
<feature type="domain" description="UDP-N-acetylglucosamine 2-epimerase" evidence="1">
    <location>
        <begin position="23"/>
        <end position="365"/>
    </location>
</feature>
<dbReference type="GO" id="GO:0006047">
    <property type="term" value="P:UDP-N-acetylglucosamine metabolic process"/>
    <property type="evidence" value="ECO:0007669"/>
    <property type="project" value="InterPro"/>
</dbReference>
<dbReference type="Pfam" id="PF02350">
    <property type="entry name" value="Epimerase_2"/>
    <property type="match status" value="1"/>
</dbReference>
<dbReference type="NCBIfam" id="TIGR03568">
    <property type="entry name" value="NeuC_NnaA"/>
    <property type="match status" value="1"/>
</dbReference>
<dbReference type="SUPFAM" id="SSF53756">
    <property type="entry name" value="UDP-Glycosyltransferase/glycogen phosphorylase"/>
    <property type="match status" value="1"/>
</dbReference>
<protein>
    <submittedName>
        <fullName evidence="2">UDP-N-acetyl-D-glucosamine 2-epimerase, UDP-hydrolysing</fullName>
    </submittedName>
</protein>
<dbReference type="OrthoDB" id="9803238at2"/>
<keyword evidence="3" id="KW-1185">Reference proteome</keyword>
<evidence type="ECO:0000259" key="1">
    <source>
        <dbReference type="Pfam" id="PF02350"/>
    </source>
</evidence>